<evidence type="ECO:0000256" key="1">
    <source>
        <dbReference type="ARBA" id="ARBA00010566"/>
    </source>
</evidence>
<dbReference type="GO" id="GO:0006099">
    <property type="term" value="P:tricarboxylic acid cycle"/>
    <property type="evidence" value="ECO:0007669"/>
    <property type="project" value="TreeGrafter"/>
</dbReference>
<dbReference type="SUPFAM" id="SSF48256">
    <property type="entry name" value="Citrate synthase"/>
    <property type="match status" value="1"/>
</dbReference>
<dbReference type="KEGG" id="lmat:92516637"/>
<dbReference type="Proteomes" id="UP000673552">
    <property type="component" value="Unassembled WGS sequence"/>
</dbReference>
<gene>
    <name evidence="4" type="ORF">LSCM1_06715</name>
</gene>
<evidence type="ECO:0000256" key="2">
    <source>
        <dbReference type="ARBA" id="ARBA00022679"/>
    </source>
</evidence>
<organism evidence="4 5">
    <name type="scientific">Leishmania martiniquensis</name>
    <dbReference type="NCBI Taxonomy" id="1580590"/>
    <lineage>
        <taxon>Eukaryota</taxon>
        <taxon>Discoba</taxon>
        <taxon>Euglenozoa</taxon>
        <taxon>Kinetoplastea</taxon>
        <taxon>Metakinetoplastina</taxon>
        <taxon>Trypanosomatida</taxon>
        <taxon>Trypanosomatidae</taxon>
        <taxon>Leishmaniinae</taxon>
        <taxon>Leishmania</taxon>
    </lineage>
</organism>
<protein>
    <recommendedName>
        <fullName evidence="3">Citrate synthase</fullName>
    </recommendedName>
</protein>
<dbReference type="GO" id="GO:0005975">
    <property type="term" value="P:carbohydrate metabolic process"/>
    <property type="evidence" value="ECO:0007669"/>
    <property type="project" value="TreeGrafter"/>
</dbReference>
<accession>A0A836KMM5</accession>
<dbReference type="GeneID" id="92516637"/>
<dbReference type="RefSeq" id="XP_067179472.1">
    <property type="nucleotide sequence ID" value="XM_067324125.1"/>
</dbReference>
<dbReference type="InterPro" id="IPR002020">
    <property type="entry name" value="Citrate_synthase"/>
</dbReference>
<evidence type="ECO:0000313" key="5">
    <source>
        <dbReference type="Proteomes" id="UP000673552"/>
    </source>
</evidence>
<dbReference type="PRINTS" id="PR00143">
    <property type="entry name" value="CITRTSNTHASE"/>
</dbReference>
<dbReference type="GO" id="GO:0005759">
    <property type="term" value="C:mitochondrial matrix"/>
    <property type="evidence" value="ECO:0007669"/>
    <property type="project" value="TreeGrafter"/>
</dbReference>
<comment type="caution">
    <text evidence="4">The sequence shown here is derived from an EMBL/GenBank/DDBJ whole genome shotgun (WGS) entry which is preliminary data.</text>
</comment>
<evidence type="ECO:0000313" key="4">
    <source>
        <dbReference type="EMBL" id="KAG5481039.1"/>
    </source>
</evidence>
<dbReference type="PROSITE" id="PS00480">
    <property type="entry name" value="CITRATE_SYNTHASE"/>
    <property type="match status" value="1"/>
</dbReference>
<proteinExistence type="inferred from homology"/>
<reference evidence="5" key="1">
    <citation type="journal article" date="2021" name="Microbiol. Resour. Announc.">
        <title>LGAAP: Leishmaniinae Genome Assembly and Annotation Pipeline.</title>
        <authorList>
            <person name="Almutairi H."/>
            <person name="Urbaniak M.D."/>
            <person name="Bates M.D."/>
            <person name="Jariyapan N."/>
            <person name="Kwakye-Nuako G."/>
            <person name="Thomaz-Soccol V."/>
            <person name="Al-Salem W.S."/>
            <person name="Dillon R.J."/>
            <person name="Bates P.A."/>
            <person name="Gatherer D."/>
        </authorList>
    </citation>
    <scope>NUCLEOTIDE SEQUENCE [LARGE SCALE GENOMIC DNA]</scope>
</reference>
<dbReference type="Pfam" id="PF00285">
    <property type="entry name" value="Citrate_synt"/>
    <property type="match status" value="1"/>
</dbReference>
<comment type="similarity">
    <text evidence="1 3">Belongs to the citrate synthase family.</text>
</comment>
<dbReference type="Gene3D" id="1.10.230.10">
    <property type="entry name" value="Cytochrome P450-Terp, domain 2"/>
    <property type="match status" value="1"/>
</dbReference>
<dbReference type="PANTHER" id="PTHR11739:SF8">
    <property type="entry name" value="CITRATE SYNTHASE, MITOCHONDRIAL"/>
    <property type="match status" value="1"/>
</dbReference>
<reference evidence="5" key="2">
    <citation type="journal article" date="2021" name="Sci. Data">
        <title>Chromosome-scale genome sequencing, assembly and annotation of six genomes from subfamily Leishmaniinae.</title>
        <authorList>
            <person name="Almutairi H."/>
            <person name="Urbaniak M.D."/>
            <person name="Bates M.D."/>
            <person name="Jariyapan N."/>
            <person name="Kwakye-Nuako G."/>
            <person name="Thomaz Soccol V."/>
            <person name="Al-Salem W.S."/>
            <person name="Dillon R.J."/>
            <person name="Bates P.A."/>
            <person name="Gatherer D."/>
        </authorList>
    </citation>
    <scope>NUCLEOTIDE SEQUENCE [LARGE SCALE GENOMIC DNA]</scope>
</reference>
<dbReference type="FunFam" id="1.10.230.10:FF:000001">
    <property type="entry name" value="Citrate synthase"/>
    <property type="match status" value="1"/>
</dbReference>
<dbReference type="GO" id="GO:0046912">
    <property type="term" value="F:acyltransferase activity, acyl groups converted into alkyl on transfer"/>
    <property type="evidence" value="ECO:0007669"/>
    <property type="project" value="InterPro"/>
</dbReference>
<dbReference type="AlphaFoldDB" id="A0A836KMM5"/>
<dbReference type="InterPro" id="IPR016142">
    <property type="entry name" value="Citrate_synth-like_lrg_a-sub"/>
</dbReference>
<dbReference type="InterPro" id="IPR036969">
    <property type="entry name" value="Citrate_synthase_sf"/>
</dbReference>
<sequence length="471" mass="51915">MRTVRCAIIRGAAGLRTASSTVVNVMKEQMLRRHVADQETIRKLKGEYGKEKLCDATVDAAYGGMRGITGLVYEPSLLDAEEGIRFRGLTITECQEKLPKAPGGVEPLPEAMFWLLMTGEVPTTEQVCALNAELHRRADPEAIAAAQKVIKALPVNAHPMTAFSTGVLALQTYSKFAAAYAAGKSNKKTYWEYALEDALDMLARTPAVAAMIYNRATKGQTEVAAPSNSELDWAANFASMLGFKEKEFWECMRLYLSVHVDHEGGNVSAHTTTLVASALSDPYLAFSAGLNGLAGPLHGLANQEVLKYLMSMQERVKADGVDMKDEAALEAALTKHTWALLNSGQVVPGYGHAVLRKVDPRYTCQRNFCLRHRFDDDLFKLVEAVYKIMPGILTEHGKTKNPYPNVDAHSGVLLQHYGLTEQDCYPVLFGLSRQMGVMAAVVWDRLQGRPLERPKSITTEMLAQKYLRTSQ</sequence>
<dbReference type="NCBIfam" id="NF007128">
    <property type="entry name" value="PRK09569.1"/>
    <property type="match status" value="1"/>
</dbReference>
<dbReference type="Gene3D" id="1.10.580.10">
    <property type="entry name" value="Citrate Synthase, domain 1"/>
    <property type="match status" value="1"/>
</dbReference>
<keyword evidence="2 3" id="KW-0808">Transferase</keyword>
<dbReference type="EMBL" id="JAFEUZ010000018">
    <property type="protein sequence ID" value="KAG5481039.1"/>
    <property type="molecule type" value="Genomic_DNA"/>
</dbReference>
<evidence type="ECO:0000256" key="3">
    <source>
        <dbReference type="RuleBase" id="RU000441"/>
    </source>
</evidence>
<dbReference type="CDD" id="cd06103">
    <property type="entry name" value="ScCS-like"/>
    <property type="match status" value="1"/>
</dbReference>
<dbReference type="OrthoDB" id="8017587at2759"/>
<dbReference type="InterPro" id="IPR016143">
    <property type="entry name" value="Citrate_synth-like_sm_a-sub"/>
</dbReference>
<keyword evidence="5" id="KW-1185">Reference proteome</keyword>
<dbReference type="PANTHER" id="PTHR11739">
    <property type="entry name" value="CITRATE SYNTHASE"/>
    <property type="match status" value="1"/>
</dbReference>
<name>A0A836KMM5_9TRYP</name>
<dbReference type="InterPro" id="IPR019810">
    <property type="entry name" value="Citrate_synthase_AS"/>
</dbReference>